<dbReference type="InterPro" id="IPR040264">
    <property type="entry name" value="T15H9.4-like"/>
</dbReference>
<name>A0ABD6EQP2_9BILA</name>
<gene>
    <name evidence="2" type="ORF">AB6A40_008977</name>
</gene>
<proteinExistence type="predicted"/>
<feature type="domain" description="PDZ" evidence="1">
    <location>
        <begin position="134"/>
        <end position="215"/>
    </location>
</feature>
<dbReference type="Gene3D" id="2.30.42.10">
    <property type="match status" value="2"/>
</dbReference>
<dbReference type="InterPro" id="IPR036034">
    <property type="entry name" value="PDZ_sf"/>
</dbReference>
<protein>
    <recommendedName>
        <fullName evidence="1">PDZ domain-containing protein</fullName>
    </recommendedName>
</protein>
<reference evidence="2 3" key="1">
    <citation type="submission" date="2024-08" db="EMBL/GenBank/DDBJ databases">
        <title>Gnathostoma spinigerum genome.</title>
        <authorList>
            <person name="Gonzalez-Bertolin B."/>
            <person name="Monzon S."/>
            <person name="Zaballos A."/>
            <person name="Jimenez P."/>
            <person name="Dekumyoy P."/>
            <person name="Varona S."/>
            <person name="Cuesta I."/>
            <person name="Sumanam S."/>
            <person name="Adisakwattana P."/>
            <person name="Gasser R.B."/>
            <person name="Hernandez-Gonzalez A."/>
            <person name="Young N.D."/>
            <person name="Perteguer M.J."/>
        </authorList>
    </citation>
    <scope>NUCLEOTIDE SEQUENCE [LARGE SCALE GENOMIC DNA]</scope>
    <source>
        <strain evidence="2">AL3</strain>
        <tissue evidence="2">Liver</tissue>
    </source>
</reference>
<dbReference type="PROSITE" id="PS50106">
    <property type="entry name" value="PDZ"/>
    <property type="match status" value="2"/>
</dbReference>
<dbReference type="Pfam" id="PF00595">
    <property type="entry name" value="PDZ"/>
    <property type="match status" value="2"/>
</dbReference>
<dbReference type="SMART" id="SM00228">
    <property type="entry name" value="PDZ"/>
    <property type="match status" value="2"/>
</dbReference>
<feature type="domain" description="PDZ" evidence="1">
    <location>
        <begin position="29"/>
        <end position="72"/>
    </location>
</feature>
<dbReference type="InterPro" id="IPR001478">
    <property type="entry name" value="PDZ"/>
</dbReference>
<accession>A0ABD6EQP2</accession>
<dbReference type="EMBL" id="JBGFUD010008884">
    <property type="protein sequence ID" value="MFH4982268.1"/>
    <property type="molecule type" value="Genomic_DNA"/>
</dbReference>
<evidence type="ECO:0000313" key="2">
    <source>
        <dbReference type="EMBL" id="MFH4982268.1"/>
    </source>
</evidence>
<dbReference type="SUPFAM" id="SSF50156">
    <property type="entry name" value="PDZ domain-like"/>
    <property type="match status" value="2"/>
</dbReference>
<dbReference type="Proteomes" id="UP001608902">
    <property type="component" value="Unassembled WGS sequence"/>
</dbReference>
<keyword evidence="3" id="KW-1185">Reference proteome</keyword>
<evidence type="ECO:0000259" key="1">
    <source>
        <dbReference type="PROSITE" id="PS50106"/>
    </source>
</evidence>
<dbReference type="PANTHER" id="PTHR31327">
    <property type="entry name" value="SPERM MEIOSIS PDZ DOMAIN CONTAINING PROTEINS-RELATED"/>
    <property type="match status" value="1"/>
</dbReference>
<sequence>MRTPSSRSIRRCTPAKRSTRDIHCIKLVSPSGNFGFTTNDHLSVIRVEAGSVADGRIQVGDVVLGVNGEDTRTVMEMASAILLADGIAWFRIGRKSTVLPDSCRKTETPTKNQNIYNLRDVVRHYTKSHMKLKNITVVSSSEGHSEGKVDVTVEDNKVCISRITAGSIYEKFLKSGDIIMEINGQKVNTQSMVADLMENSLNKDGKVNLRIIRLDSEDGELNSCSTCSSVLTTASLSVVMKSDVIRIAQRERKRFMEEEHKKTGKGILKRHSSPSPIRVSVDTNRREISIGCDDPSGIPLRSVYQSSDNLPTDVDLNNLSWGH</sequence>
<comment type="caution">
    <text evidence="2">The sequence shown here is derived from an EMBL/GenBank/DDBJ whole genome shotgun (WGS) entry which is preliminary data.</text>
</comment>
<organism evidence="2 3">
    <name type="scientific">Gnathostoma spinigerum</name>
    <dbReference type="NCBI Taxonomy" id="75299"/>
    <lineage>
        <taxon>Eukaryota</taxon>
        <taxon>Metazoa</taxon>
        <taxon>Ecdysozoa</taxon>
        <taxon>Nematoda</taxon>
        <taxon>Chromadorea</taxon>
        <taxon>Rhabditida</taxon>
        <taxon>Spirurina</taxon>
        <taxon>Gnathostomatomorpha</taxon>
        <taxon>Gnathostomatoidea</taxon>
        <taxon>Gnathostomatidae</taxon>
        <taxon>Gnathostoma</taxon>
    </lineage>
</organism>
<evidence type="ECO:0000313" key="3">
    <source>
        <dbReference type="Proteomes" id="UP001608902"/>
    </source>
</evidence>
<dbReference type="AlphaFoldDB" id="A0ABD6EQP2"/>